<feature type="transmembrane region" description="Helical" evidence="1">
    <location>
        <begin position="92"/>
        <end position="116"/>
    </location>
</feature>
<keyword evidence="1" id="KW-0472">Membrane</keyword>
<name>A0A1I3VVY9_9HYPH</name>
<feature type="transmembrane region" description="Helical" evidence="1">
    <location>
        <begin position="128"/>
        <end position="145"/>
    </location>
</feature>
<keyword evidence="1" id="KW-1133">Transmembrane helix</keyword>
<dbReference type="AlphaFoldDB" id="A0A1I3VVY9"/>
<protein>
    <submittedName>
        <fullName evidence="2">VIT family protein</fullName>
    </submittedName>
</protein>
<evidence type="ECO:0000313" key="3">
    <source>
        <dbReference type="Proteomes" id="UP000323300"/>
    </source>
</evidence>
<sequence>MLVGAIGCNLAWALIDAIMYLMGCLAERAADRQTMSQVLRAATPEEARAAIASRLPPLMASALTAADLDKVLSTLSQSAGSSKPAKLEKEDWLGAAAVSVLVFGSTIPIVVPFLLIQDVQIALRVSNSIAVLMMMIAGFAFGHLVGYRPWLTAGSMVLLGCFLVALTIALGG</sequence>
<evidence type="ECO:0000256" key="1">
    <source>
        <dbReference type="SAM" id="Phobius"/>
    </source>
</evidence>
<dbReference type="EMBL" id="FOSL01000001">
    <property type="protein sequence ID" value="SFJ98301.1"/>
    <property type="molecule type" value="Genomic_DNA"/>
</dbReference>
<organism evidence="2 3">
    <name type="scientific">Neomesorhizobium albiziae</name>
    <dbReference type="NCBI Taxonomy" id="335020"/>
    <lineage>
        <taxon>Bacteria</taxon>
        <taxon>Pseudomonadati</taxon>
        <taxon>Pseudomonadota</taxon>
        <taxon>Alphaproteobacteria</taxon>
        <taxon>Hyphomicrobiales</taxon>
        <taxon>Phyllobacteriaceae</taxon>
        <taxon>Neomesorhizobium</taxon>
    </lineage>
</organism>
<gene>
    <name evidence="2" type="ORF">SAMN04488498_101710</name>
</gene>
<dbReference type="Proteomes" id="UP000323300">
    <property type="component" value="Unassembled WGS sequence"/>
</dbReference>
<feature type="transmembrane region" description="Helical" evidence="1">
    <location>
        <begin position="151"/>
        <end position="171"/>
    </location>
</feature>
<keyword evidence="1" id="KW-0812">Transmembrane</keyword>
<accession>A0A1I3VVY9</accession>
<reference evidence="2 3" key="1">
    <citation type="submission" date="2016-10" db="EMBL/GenBank/DDBJ databases">
        <authorList>
            <person name="Varghese N."/>
            <person name="Submissions S."/>
        </authorList>
    </citation>
    <scope>NUCLEOTIDE SEQUENCE [LARGE SCALE GENOMIC DNA]</scope>
    <source>
        <strain evidence="2 3">DSM 21822</strain>
    </source>
</reference>
<evidence type="ECO:0000313" key="2">
    <source>
        <dbReference type="EMBL" id="SFJ98301.1"/>
    </source>
</evidence>
<keyword evidence="3" id="KW-1185">Reference proteome</keyword>
<proteinExistence type="predicted"/>